<protein>
    <submittedName>
        <fullName evidence="6">CRP/FNR family transcriptional regulator, anaerobic regulatory protein</fullName>
    </submittedName>
</protein>
<accession>A0A1Y6BCY3</accession>
<dbReference type="GO" id="GO:0003677">
    <property type="term" value="F:DNA binding"/>
    <property type="evidence" value="ECO:0007669"/>
    <property type="project" value="UniProtKB-KW"/>
</dbReference>
<evidence type="ECO:0000256" key="2">
    <source>
        <dbReference type="ARBA" id="ARBA00023125"/>
    </source>
</evidence>
<dbReference type="Gene3D" id="2.60.120.10">
    <property type="entry name" value="Jelly Rolls"/>
    <property type="match status" value="1"/>
</dbReference>
<feature type="domain" description="HTH crp-type" evidence="5">
    <location>
        <begin position="160"/>
        <end position="233"/>
    </location>
</feature>
<dbReference type="RefSeq" id="WP_085274788.1">
    <property type="nucleotide sequence ID" value="NZ_FXAG01000002.1"/>
</dbReference>
<feature type="domain" description="Cyclic nucleotide-binding" evidence="4">
    <location>
        <begin position="26"/>
        <end position="96"/>
    </location>
</feature>
<dbReference type="CDD" id="cd00038">
    <property type="entry name" value="CAP_ED"/>
    <property type="match status" value="1"/>
</dbReference>
<keyword evidence="3" id="KW-0804">Transcription</keyword>
<dbReference type="PROSITE" id="PS51063">
    <property type="entry name" value="HTH_CRP_2"/>
    <property type="match status" value="1"/>
</dbReference>
<dbReference type="InterPro" id="IPR036388">
    <property type="entry name" value="WH-like_DNA-bd_sf"/>
</dbReference>
<evidence type="ECO:0000259" key="5">
    <source>
        <dbReference type="PROSITE" id="PS51063"/>
    </source>
</evidence>
<dbReference type="STRING" id="1123014.SAMN02745746_00420"/>
<dbReference type="PROSITE" id="PS50042">
    <property type="entry name" value="CNMP_BINDING_3"/>
    <property type="match status" value="1"/>
</dbReference>
<evidence type="ECO:0000313" key="6">
    <source>
        <dbReference type="EMBL" id="SME97289.1"/>
    </source>
</evidence>
<evidence type="ECO:0000259" key="4">
    <source>
        <dbReference type="PROSITE" id="PS50042"/>
    </source>
</evidence>
<dbReference type="InterPro" id="IPR018490">
    <property type="entry name" value="cNMP-bd_dom_sf"/>
</dbReference>
<evidence type="ECO:0000256" key="1">
    <source>
        <dbReference type="ARBA" id="ARBA00023015"/>
    </source>
</evidence>
<dbReference type="CDD" id="cd00092">
    <property type="entry name" value="HTH_CRP"/>
    <property type="match status" value="1"/>
</dbReference>
<name>A0A1Y6BCY3_9NEIS</name>
<evidence type="ECO:0000256" key="3">
    <source>
        <dbReference type="ARBA" id="ARBA00023163"/>
    </source>
</evidence>
<keyword evidence="2" id="KW-0238">DNA-binding</keyword>
<dbReference type="SMART" id="SM00100">
    <property type="entry name" value="cNMP"/>
    <property type="match status" value="1"/>
</dbReference>
<dbReference type="InterPro" id="IPR036390">
    <property type="entry name" value="WH_DNA-bd_sf"/>
</dbReference>
<dbReference type="Gene3D" id="1.10.10.10">
    <property type="entry name" value="Winged helix-like DNA-binding domain superfamily/Winged helix DNA-binding domain"/>
    <property type="match status" value="1"/>
</dbReference>
<dbReference type="GO" id="GO:0003700">
    <property type="term" value="F:DNA-binding transcription factor activity"/>
    <property type="evidence" value="ECO:0007669"/>
    <property type="project" value="TreeGrafter"/>
</dbReference>
<dbReference type="PANTHER" id="PTHR24567">
    <property type="entry name" value="CRP FAMILY TRANSCRIPTIONAL REGULATORY PROTEIN"/>
    <property type="match status" value="1"/>
</dbReference>
<sequence length="251" mass="28229">MTDSTVVPLQALKVSCSNCTLRELCLPLGLNREEMTRLDAVIRQSRRLKRGEALFRSGEGFKSLYAVRTGFFKTCISSQDGREQVTGFHMSGELMGLDGISANVHGCNAVALEDSEVCELPFSRMQNLALEIPSLQHHFYRLMSREIVRDHNVMMLLGNMKAEERLAAFLINLSQRLTVRGFASNDFILRMSREEIGSFLGLKLETVSRTLSKFQQQGWIAVDHKHIQLVQPEQLKQLVAGCANAHPTPNH</sequence>
<dbReference type="Pfam" id="PF13545">
    <property type="entry name" value="HTH_Crp_2"/>
    <property type="match status" value="1"/>
</dbReference>
<dbReference type="GO" id="GO:0005829">
    <property type="term" value="C:cytosol"/>
    <property type="evidence" value="ECO:0007669"/>
    <property type="project" value="TreeGrafter"/>
</dbReference>
<dbReference type="EMBL" id="FXAG01000002">
    <property type="protein sequence ID" value="SME97289.1"/>
    <property type="molecule type" value="Genomic_DNA"/>
</dbReference>
<dbReference type="SMART" id="SM00419">
    <property type="entry name" value="HTH_CRP"/>
    <property type="match status" value="1"/>
</dbReference>
<dbReference type="InterPro" id="IPR000595">
    <property type="entry name" value="cNMP-bd_dom"/>
</dbReference>
<dbReference type="FunFam" id="2.60.120.10:FF:000004">
    <property type="entry name" value="Fumarate/nitrate reduction transcriptional regulator Fnr"/>
    <property type="match status" value="1"/>
</dbReference>
<proteinExistence type="predicted"/>
<organism evidence="6 7">
    <name type="scientific">Pseudogulbenkiania subflava DSM 22618</name>
    <dbReference type="NCBI Taxonomy" id="1123014"/>
    <lineage>
        <taxon>Bacteria</taxon>
        <taxon>Pseudomonadati</taxon>
        <taxon>Pseudomonadota</taxon>
        <taxon>Betaproteobacteria</taxon>
        <taxon>Neisseriales</taxon>
        <taxon>Chromobacteriaceae</taxon>
        <taxon>Pseudogulbenkiania</taxon>
    </lineage>
</organism>
<dbReference type="InterPro" id="IPR014710">
    <property type="entry name" value="RmlC-like_jellyroll"/>
</dbReference>
<dbReference type="PRINTS" id="PR00034">
    <property type="entry name" value="HTHCRP"/>
</dbReference>
<gene>
    <name evidence="6" type="ORF">SAMN02745746_00420</name>
</gene>
<keyword evidence="7" id="KW-1185">Reference proteome</keyword>
<dbReference type="Proteomes" id="UP000192920">
    <property type="component" value="Unassembled WGS sequence"/>
</dbReference>
<dbReference type="InterPro" id="IPR050397">
    <property type="entry name" value="Env_Response_Regulators"/>
</dbReference>
<dbReference type="AlphaFoldDB" id="A0A1Y6BCY3"/>
<keyword evidence="1" id="KW-0805">Transcription regulation</keyword>
<reference evidence="7" key="1">
    <citation type="submission" date="2017-04" db="EMBL/GenBank/DDBJ databases">
        <authorList>
            <person name="Varghese N."/>
            <person name="Submissions S."/>
        </authorList>
    </citation>
    <scope>NUCLEOTIDE SEQUENCE [LARGE SCALE GENOMIC DNA]</scope>
    <source>
        <strain evidence="7">DSM 22618</strain>
    </source>
</reference>
<evidence type="ECO:0000313" key="7">
    <source>
        <dbReference type="Proteomes" id="UP000192920"/>
    </source>
</evidence>
<dbReference type="PANTHER" id="PTHR24567:SF75">
    <property type="entry name" value="FUMARATE AND NITRATE REDUCTION REGULATORY PROTEIN"/>
    <property type="match status" value="1"/>
</dbReference>
<dbReference type="Pfam" id="PF00027">
    <property type="entry name" value="cNMP_binding"/>
    <property type="match status" value="1"/>
</dbReference>
<dbReference type="NCBIfam" id="NF008365">
    <property type="entry name" value="PRK11161.1"/>
    <property type="match status" value="1"/>
</dbReference>
<dbReference type="FunFam" id="1.10.10.10:FF:000028">
    <property type="entry name" value="Fumarate/nitrate reduction transcriptional regulator Fnr"/>
    <property type="match status" value="1"/>
</dbReference>
<dbReference type="InterPro" id="IPR012318">
    <property type="entry name" value="HTH_CRP"/>
</dbReference>
<dbReference type="SUPFAM" id="SSF46785">
    <property type="entry name" value="Winged helix' DNA-binding domain"/>
    <property type="match status" value="1"/>
</dbReference>
<dbReference type="SUPFAM" id="SSF51206">
    <property type="entry name" value="cAMP-binding domain-like"/>
    <property type="match status" value="1"/>
</dbReference>